<evidence type="ECO:0000313" key="1">
    <source>
        <dbReference type="EMBL" id="CAH3037854.1"/>
    </source>
</evidence>
<keyword evidence="2" id="KW-1185">Reference proteome</keyword>
<name>A0ABN8MWX4_9CNID</name>
<dbReference type="EMBL" id="CALNXK010000006">
    <property type="protein sequence ID" value="CAH3037854.1"/>
    <property type="molecule type" value="Genomic_DNA"/>
</dbReference>
<sequence>MPSLKAALEETRFPLSFDSLIAGAGGVGHVGQCIISRETARRETSAGRGTDQVPVIRISSIQSNVLLLDCKIKGVPVTAVVDCGSPICILSDKVFKCIAFNGALGKVGSKVVGAEGSQLNILGTVELDMAFKGIRAKQLFYICDNLKQSALRFGACVAI</sequence>
<dbReference type="Gene3D" id="2.40.70.10">
    <property type="entry name" value="Acid Proteases"/>
    <property type="match status" value="1"/>
</dbReference>
<gene>
    <name evidence="1" type="ORF">PLOB_00039500</name>
</gene>
<accession>A0ABN8MWX4</accession>
<dbReference type="CDD" id="cd00303">
    <property type="entry name" value="retropepsin_like"/>
    <property type="match status" value="1"/>
</dbReference>
<proteinExistence type="predicted"/>
<evidence type="ECO:0008006" key="3">
    <source>
        <dbReference type="Google" id="ProtNLM"/>
    </source>
</evidence>
<dbReference type="InterPro" id="IPR021109">
    <property type="entry name" value="Peptidase_aspartic_dom_sf"/>
</dbReference>
<organism evidence="1 2">
    <name type="scientific">Porites lobata</name>
    <dbReference type="NCBI Taxonomy" id="104759"/>
    <lineage>
        <taxon>Eukaryota</taxon>
        <taxon>Metazoa</taxon>
        <taxon>Cnidaria</taxon>
        <taxon>Anthozoa</taxon>
        <taxon>Hexacorallia</taxon>
        <taxon>Scleractinia</taxon>
        <taxon>Fungiina</taxon>
        <taxon>Poritidae</taxon>
        <taxon>Porites</taxon>
    </lineage>
</organism>
<dbReference type="SUPFAM" id="SSF50630">
    <property type="entry name" value="Acid proteases"/>
    <property type="match status" value="1"/>
</dbReference>
<protein>
    <recommendedName>
        <fullName evidence="3">Retropepsins domain-containing protein</fullName>
    </recommendedName>
</protein>
<evidence type="ECO:0000313" key="2">
    <source>
        <dbReference type="Proteomes" id="UP001159405"/>
    </source>
</evidence>
<dbReference type="Proteomes" id="UP001159405">
    <property type="component" value="Unassembled WGS sequence"/>
</dbReference>
<reference evidence="1 2" key="1">
    <citation type="submission" date="2022-05" db="EMBL/GenBank/DDBJ databases">
        <authorList>
            <consortium name="Genoscope - CEA"/>
            <person name="William W."/>
        </authorList>
    </citation>
    <scope>NUCLEOTIDE SEQUENCE [LARGE SCALE GENOMIC DNA]</scope>
</reference>
<comment type="caution">
    <text evidence="1">The sequence shown here is derived from an EMBL/GenBank/DDBJ whole genome shotgun (WGS) entry which is preliminary data.</text>
</comment>